<comment type="caution">
    <text evidence="2">The sequence shown here is derived from an EMBL/GenBank/DDBJ whole genome shotgun (WGS) entry which is preliminary data.</text>
</comment>
<dbReference type="OrthoDB" id="4528417at2"/>
<sequence>MTIGYLYVTRSEIDGVLYVGQSSKTDADSVANYLGSGDYFKQAIAEHGVENFTKTVLGHFDDQAALDFAEIHAIARLRADGHQLLNAGVGGPRTQREFIRAMFQRFGVLPQMPSAWLQAIDENPQEVRDLVAAGADVSTEDFYREYEAQLRQTQDLSRDCPRCGAAVDDVCRTRTGNPSKNHVGRLAPA</sequence>
<dbReference type="RefSeq" id="WP_147051108.1">
    <property type="nucleotide sequence ID" value="NZ_BKAH01000012.1"/>
</dbReference>
<evidence type="ECO:0000313" key="2">
    <source>
        <dbReference type="EMBL" id="TXK11336.1"/>
    </source>
</evidence>
<keyword evidence="3" id="KW-1185">Reference proteome</keyword>
<reference evidence="2 3" key="1">
    <citation type="submission" date="2019-08" db="EMBL/GenBank/DDBJ databases">
        <authorList>
            <person name="Dong K."/>
        </authorList>
    </citation>
    <scope>NUCLEOTIDE SEQUENCE [LARGE SCALE GENOMIC DNA]</scope>
    <source>
        <strain evidence="2 3">K-1</strain>
    </source>
</reference>
<protein>
    <recommendedName>
        <fullName evidence="1">GIY-YIG domain-containing protein</fullName>
    </recommendedName>
</protein>
<proteinExistence type="predicted"/>
<dbReference type="Pfam" id="PF24623">
    <property type="entry name" value="Phage_zn_bind_8"/>
    <property type="match status" value="1"/>
</dbReference>
<dbReference type="InterPro" id="IPR000305">
    <property type="entry name" value="GIY-YIG_endonuc"/>
</dbReference>
<evidence type="ECO:0000259" key="1">
    <source>
        <dbReference type="SMART" id="SM00465"/>
    </source>
</evidence>
<dbReference type="Proteomes" id="UP000321949">
    <property type="component" value="Unassembled WGS sequence"/>
</dbReference>
<evidence type="ECO:0000313" key="3">
    <source>
        <dbReference type="Proteomes" id="UP000321949"/>
    </source>
</evidence>
<dbReference type="InterPro" id="IPR056911">
    <property type="entry name" value="Phage_Znf_bind_put"/>
</dbReference>
<organism evidence="2 3">
    <name type="scientific">Microbacterium saccharophilum</name>
    <dbReference type="NCBI Taxonomy" id="1213358"/>
    <lineage>
        <taxon>Bacteria</taxon>
        <taxon>Bacillati</taxon>
        <taxon>Actinomycetota</taxon>
        <taxon>Actinomycetes</taxon>
        <taxon>Micrococcales</taxon>
        <taxon>Microbacteriaceae</taxon>
        <taxon>Microbacterium</taxon>
    </lineage>
</organism>
<dbReference type="AlphaFoldDB" id="A0A5C8HYI8"/>
<dbReference type="SMART" id="SM00465">
    <property type="entry name" value="GIYc"/>
    <property type="match status" value="1"/>
</dbReference>
<dbReference type="EMBL" id="VRSX01000003">
    <property type="protein sequence ID" value="TXK11336.1"/>
    <property type="molecule type" value="Genomic_DNA"/>
</dbReference>
<gene>
    <name evidence="2" type="ORF">FVP74_08320</name>
</gene>
<feature type="domain" description="GIY-YIG" evidence="1">
    <location>
        <begin position="3"/>
        <end position="88"/>
    </location>
</feature>
<name>A0A5C8HYI8_9MICO</name>
<accession>A0A5C8HYI8</accession>